<name>A0A7S3QE98_9STRA</name>
<proteinExistence type="predicted"/>
<sequence>MGNQCCSIGDPEKKRKTDLDLLGVSVHHLANYFMDLVRAKYPDSGNDTKIYQIEDLNDLDKNGIIREEGKDTQCPIDDRRGAAYVHTLQGADHVGPASIMLSYTWRYTIGDIVDVLTNYCKSNGLNPKEVCMDMLSLRESTSGRRVEETRRSGSV</sequence>
<evidence type="ECO:0000313" key="1">
    <source>
        <dbReference type="EMBL" id="CAE0474858.1"/>
    </source>
</evidence>
<organism evidence="1">
    <name type="scientific">Chaetoceros debilis</name>
    <dbReference type="NCBI Taxonomy" id="122233"/>
    <lineage>
        <taxon>Eukaryota</taxon>
        <taxon>Sar</taxon>
        <taxon>Stramenopiles</taxon>
        <taxon>Ochrophyta</taxon>
        <taxon>Bacillariophyta</taxon>
        <taxon>Coscinodiscophyceae</taxon>
        <taxon>Chaetocerotophycidae</taxon>
        <taxon>Chaetocerotales</taxon>
        <taxon>Chaetocerotaceae</taxon>
        <taxon>Chaetoceros</taxon>
    </lineage>
</organism>
<dbReference type="EMBL" id="HBIO01025695">
    <property type="protein sequence ID" value="CAE0474858.1"/>
    <property type="molecule type" value="Transcribed_RNA"/>
</dbReference>
<protein>
    <submittedName>
        <fullName evidence="1">Uncharacterized protein</fullName>
    </submittedName>
</protein>
<reference evidence="1" key="1">
    <citation type="submission" date="2021-01" db="EMBL/GenBank/DDBJ databases">
        <authorList>
            <person name="Corre E."/>
            <person name="Pelletier E."/>
            <person name="Niang G."/>
            <person name="Scheremetjew M."/>
            <person name="Finn R."/>
            <person name="Kale V."/>
            <person name="Holt S."/>
            <person name="Cochrane G."/>
            <person name="Meng A."/>
            <person name="Brown T."/>
            <person name="Cohen L."/>
        </authorList>
    </citation>
    <scope>NUCLEOTIDE SEQUENCE</scope>
    <source>
        <strain evidence="1">MM31A-1</strain>
    </source>
</reference>
<accession>A0A7S3QE98</accession>
<dbReference type="AlphaFoldDB" id="A0A7S3QE98"/>
<gene>
    <name evidence="1" type="ORF">CDEB00056_LOCUS19711</name>
</gene>